<evidence type="ECO:0000313" key="3">
    <source>
        <dbReference type="Proteomes" id="UP000651057"/>
    </source>
</evidence>
<reference evidence="2" key="1">
    <citation type="submission" date="2021-01" db="EMBL/GenBank/DDBJ databases">
        <authorList>
            <person name="Zhong Y.L."/>
        </authorList>
    </citation>
    <scope>NUCLEOTIDE SEQUENCE</scope>
    <source>
        <strain evidence="2">KCTC 23302</strain>
    </source>
</reference>
<name>A0A936ZQF9_9FLAO</name>
<proteinExistence type="predicted"/>
<sequence>MKYIYNCIVLIVLSVLLLSSACEQKSDKTTIKKPQERLEKSEKANNLNISFLLDLSDRINPQKYPNPSMDYYKRDAAYIKSVAEAFEGHLRTKRVRTMNDKIQLFFDPEPLNQEINALSNNLKFEVTKDNASTQLLEKVLDAYSTKPIEVYSLAIKDDKYIGSDTWKFFKNKAIDYCIEDGFRNVLVVLTDGYIYHNNTKIREGNLTTYLTPQDIRSFKLTSSNWKIRLEKEKFGFIPATDDLSNLEVLVLGINPDQKNPFEEDIIMTYWSNWLNAMKVKRFELKNADLPSNMDKLIKDFILDK</sequence>
<organism evidence="2 3">
    <name type="scientific">Aquimarina mytili</name>
    <dbReference type="NCBI Taxonomy" id="874423"/>
    <lineage>
        <taxon>Bacteria</taxon>
        <taxon>Pseudomonadati</taxon>
        <taxon>Bacteroidota</taxon>
        <taxon>Flavobacteriia</taxon>
        <taxon>Flavobacteriales</taxon>
        <taxon>Flavobacteriaceae</taxon>
        <taxon>Aquimarina</taxon>
    </lineage>
</organism>
<protein>
    <recommendedName>
        <fullName evidence="4">Lipoprotein</fullName>
    </recommendedName>
</protein>
<accession>A0A936ZQF9</accession>
<keyword evidence="3" id="KW-1185">Reference proteome</keyword>
<dbReference type="EMBL" id="JAERQJ010000002">
    <property type="protein sequence ID" value="MBL0682818.1"/>
    <property type="molecule type" value="Genomic_DNA"/>
</dbReference>
<evidence type="ECO:0008006" key="4">
    <source>
        <dbReference type="Google" id="ProtNLM"/>
    </source>
</evidence>
<dbReference type="Proteomes" id="UP000651057">
    <property type="component" value="Unassembled WGS sequence"/>
</dbReference>
<comment type="caution">
    <text evidence="2">The sequence shown here is derived from an EMBL/GenBank/DDBJ whole genome shotgun (WGS) entry which is preliminary data.</text>
</comment>
<dbReference type="AlphaFoldDB" id="A0A936ZQF9"/>
<gene>
    <name evidence="2" type="ORF">JJQ60_04765</name>
</gene>
<keyword evidence="1" id="KW-0732">Signal</keyword>
<feature type="chain" id="PRO_5037803675" description="Lipoprotein" evidence="1">
    <location>
        <begin position="22"/>
        <end position="304"/>
    </location>
</feature>
<evidence type="ECO:0000313" key="2">
    <source>
        <dbReference type="EMBL" id="MBL0682818.1"/>
    </source>
</evidence>
<dbReference type="PROSITE" id="PS51257">
    <property type="entry name" value="PROKAR_LIPOPROTEIN"/>
    <property type="match status" value="1"/>
</dbReference>
<feature type="signal peptide" evidence="1">
    <location>
        <begin position="1"/>
        <end position="21"/>
    </location>
</feature>
<dbReference type="RefSeq" id="WP_201917238.1">
    <property type="nucleotide sequence ID" value="NZ_BAABAX010000023.1"/>
</dbReference>
<evidence type="ECO:0000256" key="1">
    <source>
        <dbReference type="SAM" id="SignalP"/>
    </source>
</evidence>